<name>A0A428U9X3_9HYPO</name>
<evidence type="ECO:0000256" key="3">
    <source>
        <dbReference type="ARBA" id="ARBA00023163"/>
    </source>
</evidence>
<dbReference type="GO" id="GO:0005666">
    <property type="term" value="C:RNA polymerase III complex"/>
    <property type="evidence" value="ECO:0007669"/>
    <property type="project" value="InterPro"/>
</dbReference>
<evidence type="ECO:0000256" key="1">
    <source>
        <dbReference type="ARBA" id="ARBA00004123"/>
    </source>
</evidence>
<dbReference type="GO" id="GO:0042797">
    <property type="term" value="P:tRNA transcription by RNA polymerase III"/>
    <property type="evidence" value="ECO:0007669"/>
    <property type="project" value="TreeGrafter"/>
</dbReference>
<feature type="region of interest" description="Disordered" evidence="5">
    <location>
        <begin position="226"/>
        <end position="309"/>
    </location>
</feature>
<feature type="compositionally biased region" description="Acidic residues" evidence="5">
    <location>
        <begin position="239"/>
        <end position="249"/>
    </location>
</feature>
<keyword evidence="2" id="KW-0240">DNA-directed RNA polymerase</keyword>
<evidence type="ECO:0000313" key="6">
    <source>
        <dbReference type="EMBL" id="RSM11036.1"/>
    </source>
</evidence>
<feature type="compositionally biased region" description="Basic and acidic residues" evidence="5">
    <location>
        <begin position="271"/>
        <end position="298"/>
    </location>
</feature>
<feature type="compositionally biased region" description="Basic and acidic residues" evidence="5">
    <location>
        <begin position="78"/>
        <end position="105"/>
    </location>
</feature>
<proteinExistence type="predicted"/>
<dbReference type="Proteomes" id="UP000287144">
    <property type="component" value="Unassembled WGS sequence"/>
</dbReference>
<dbReference type="InterPro" id="IPR007811">
    <property type="entry name" value="RPC4"/>
</dbReference>
<dbReference type="PANTHER" id="PTHR13408:SF0">
    <property type="entry name" value="DNA-DIRECTED RNA POLYMERASE III SUBUNIT RPC4"/>
    <property type="match status" value="1"/>
</dbReference>
<feature type="region of interest" description="Disordered" evidence="5">
    <location>
        <begin position="164"/>
        <end position="185"/>
    </location>
</feature>
<evidence type="ECO:0000313" key="7">
    <source>
        <dbReference type="Proteomes" id="UP000287144"/>
    </source>
</evidence>
<dbReference type="GO" id="GO:0003677">
    <property type="term" value="F:DNA binding"/>
    <property type="evidence" value="ECO:0007669"/>
    <property type="project" value="InterPro"/>
</dbReference>
<reference evidence="6 7" key="1">
    <citation type="submission" date="2017-06" db="EMBL/GenBank/DDBJ databases">
        <title>Comparative genomic analysis of Ambrosia Fusariam Clade fungi.</title>
        <authorList>
            <person name="Stajich J.E."/>
            <person name="Carrillo J."/>
            <person name="Kijimoto T."/>
            <person name="Eskalen A."/>
            <person name="O'Donnell K."/>
            <person name="Kasson M."/>
        </authorList>
    </citation>
    <scope>NUCLEOTIDE SEQUENCE [LARGE SCALE GENOMIC DNA]</scope>
    <source>
        <strain evidence="6 7">NRRL62579</strain>
    </source>
</reference>
<dbReference type="EMBL" id="NKCK01000020">
    <property type="protein sequence ID" value="RSM11036.1"/>
    <property type="molecule type" value="Genomic_DNA"/>
</dbReference>
<keyword evidence="3" id="KW-0804">Transcription</keyword>
<accession>A0A428U9X3</accession>
<comment type="subcellular location">
    <subcellularLocation>
        <location evidence="1">Nucleus</location>
    </subcellularLocation>
</comment>
<evidence type="ECO:0000256" key="2">
    <source>
        <dbReference type="ARBA" id="ARBA00022478"/>
    </source>
</evidence>
<gene>
    <name evidence="6" type="ORF">CEP52_003242</name>
</gene>
<comment type="caution">
    <text evidence="6">The sequence shown here is derived from an EMBL/GenBank/DDBJ whole genome shotgun (WGS) entry which is preliminary data.</text>
</comment>
<keyword evidence="7" id="KW-1185">Reference proteome</keyword>
<feature type="region of interest" description="Disordered" evidence="5">
    <location>
        <begin position="1"/>
        <end position="128"/>
    </location>
</feature>
<dbReference type="PANTHER" id="PTHR13408">
    <property type="entry name" value="DNA-DIRECTED RNA POLYMERASE III"/>
    <property type="match status" value="1"/>
</dbReference>
<dbReference type="STRING" id="1325735.A0A428U9X3"/>
<feature type="compositionally biased region" description="Basic residues" evidence="5">
    <location>
        <begin position="106"/>
        <end position="116"/>
    </location>
</feature>
<sequence length="551" mass="58320">MNRGRTPARGTRRGAAAAGQRAPAATGESSAGPSTAPAASTAASGSTTPAIRSASTRGGAVARATRGATVGRFRPKNIRRDEAEREELARQEEQKAREREADERRARGRSRFRSKRSRGDAMGRGGFGRIISGASGPFSSGVAGSSGGGGWFGGGGGGGNFGGGGFGRGFKSESKPGFAQADGSRFREARINADKLHVHTPEEELDSEDEAMMNVLSTRAPSPSWKLLKNAQNAPAATGEEESLWVDDDAGAREAQTADQGEEGTWTESKPTIKKEPGDDSIDMDIKVQPTEEKKPSEEAPAAKPKSKKAIAQELEDKFVDLDLALLRSELGSIEITEGEGEDGKKAAPSNKDGRLYLFRFPPIMPPLKQATQPKPVSKVKPEPTEANVLESTPAAADGNPVDLTLEDLVSSGLNNGADDPENKHGFMPSLMTQGGMIGQLKVHKSGRTTLDWGGLLLDMGSSPDPGFLTTAVIVEENDEKPRPGVVGGESFGMGKIMGRFGLAPFWDEEEDWEVSPEDLKNYMMHSGSAMREGMRDMSLSHRTGGATGIA</sequence>
<organism evidence="6 7">
    <name type="scientific">Fusarium oligoseptatum</name>
    <dbReference type="NCBI Taxonomy" id="2604345"/>
    <lineage>
        <taxon>Eukaryota</taxon>
        <taxon>Fungi</taxon>
        <taxon>Dikarya</taxon>
        <taxon>Ascomycota</taxon>
        <taxon>Pezizomycotina</taxon>
        <taxon>Sordariomycetes</taxon>
        <taxon>Hypocreomycetidae</taxon>
        <taxon>Hypocreales</taxon>
        <taxon>Nectriaceae</taxon>
        <taxon>Fusarium</taxon>
        <taxon>Fusarium solani species complex</taxon>
    </lineage>
</organism>
<feature type="compositionally biased region" description="Low complexity" evidence="5">
    <location>
        <begin position="1"/>
        <end position="72"/>
    </location>
</feature>
<protein>
    <submittedName>
        <fullName evidence="6">Uncharacterized protein</fullName>
    </submittedName>
</protein>
<evidence type="ECO:0000256" key="5">
    <source>
        <dbReference type="SAM" id="MobiDB-lite"/>
    </source>
</evidence>
<dbReference type="AlphaFoldDB" id="A0A428U9X3"/>
<keyword evidence="4" id="KW-0539">Nucleus</keyword>
<dbReference type="Pfam" id="PF05132">
    <property type="entry name" value="RNA_pol_Rpc4"/>
    <property type="match status" value="1"/>
</dbReference>
<evidence type="ECO:0000256" key="4">
    <source>
        <dbReference type="ARBA" id="ARBA00023242"/>
    </source>
</evidence>